<evidence type="ECO:0000313" key="1">
    <source>
        <dbReference type="EMBL" id="PHN02325.1"/>
    </source>
</evidence>
<evidence type="ECO:0000313" key="2">
    <source>
        <dbReference type="Proteomes" id="UP000223913"/>
    </source>
</evidence>
<organism evidence="1 2">
    <name type="scientific">Flavilitoribacter nigricans (strain ATCC 23147 / DSM 23189 / NBRC 102662 / NCIMB 1420 / SS-2)</name>
    <name type="common">Lewinella nigricans</name>
    <dbReference type="NCBI Taxonomy" id="1122177"/>
    <lineage>
        <taxon>Bacteria</taxon>
        <taxon>Pseudomonadati</taxon>
        <taxon>Bacteroidota</taxon>
        <taxon>Saprospiria</taxon>
        <taxon>Saprospirales</taxon>
        <taxon>Lewinellaceae</taxon>
        <taxon>Flavilitoribacter</taxon>
    </lineage>
</organism>
<dbReference type="RefSeq" id="WP_099154353.1">
    <property type="nucleotide sequence ID" value="NZ_PDUD01000042.1"/>
</dbReference>
<proteinExistence type="predicted"/>
<gene>
    <name evidence="1" type="ORF">CRP01_33045</name>
</gene>
<dbReference type="AlphaFoldDB" id="A0A2D0N1E9"/>
<reference evidence="1 2" key="1">
    <citation type="submission" date="2017-10" db="EMBL/GenBank/DDBJ databases">
        <title>The draft genome sequence of Lewinella nigricans NBRC 102662.</title>
        <authorList>
            <person name="Wang K."/>
        </authorList>
    </citation>
    <scope>NUCLEOTIDE SEQUENCE [LARGE SCALE GENOMIC DNA]</scope>
    <source>
        <strain evidence="1 2">NBRC 102662</strain>
    </source>
</reference>
<protein>
    <submittedName>
        <fullName evidence="1">Uncharacterized protein</fullName>
    </submittedName>
</protein>
<name>A0A2D0N1E9_FLAN2</name>
<accession>A0A2D0N1E9</accession>
<dbReference type="Proteomes" id="UP000223913">
    <property type="component" value="Unassembled WGS sequence"/>
</dbReference>
<dbReference type="OrthoDB" id="9792800at2"/>
<sequence>MQVYHFYELLPTLSRAELRKFRAFLKKEGAPGERLIPLFDYVKRYLPELDNEKHLDPTAIFYKLYPGEKTDNRKLVLNQLSALHTFLLDFLVREKLNRSDSLLEYLRLEVLRERGQYGTYDRKARQLSKKLEQQSASGIWELLFRARLYEDQLIYNRSDKLAEKAVVLEKLRSDLHEGFLAGYYKFAAGWVKICQFVQGQKPSPGPEPELEHGPLSTAYRLAYALEQFGRVEDFQQLLGIVRYSEMRRIPAEDQYELLTSLINFAAARIRAGEMAYLREAFELYRYGLKSKILLRGRGLTPDKYSNMVSLGCSLAEFDWTLGFITKYKRYLPAEEREPLSVLSKANVLMEQRDWPVCLQTLADYQFSNPHYSLKARLLELRAGYELPRRDEEELLQGCRNFRRFLQSNRSVKGDNKKSALHFMTILRTLVRRKKSREHLEAKFRELRPVFHQKWLENKLASYTPR</sequence>
<keyword evidence="2" id="KW-1185">Reference proteome</keyword>
<comment type="caution">
    <text evidence="1">The sequence shown here is derived from an EMBL/GenBank/DDBJ whole genome shotgun (WGS) entry which is preliminary data.</text>
</comment>
<dbReference type="EMBL" id="PDUD01000042">
    <property type="protein sequence ID" value="PHN02325.1"/>
    <property type="molecule type" value="Genomic_DNA"/>
</dbReference>